<dbReference type="AlphaFoldDB" id="A0A968KVS7"/>
<evidence type="ECO:0000256" key="1">
    <source>
        <dbReference type="SAM" id="SignalP"/>
    </source>
</evidence>
<reference evidence="2" key="1">
    <citation type="submission" date="2020-03" db="EMBL/GenBank/DDBJ databases">
        <title>Spirochaetal bacteria isolated from arthropods constitute a novel genus Entomospira genus novum within the order Spirochaetales.</title>
        <authorList>
            <person name="Grana-Miraglia L."/>
            <person name="Sikutova S."/>
            <person name="Fingerle V."/>
            <person name="Sing A."/>
            <person name="Castillo-Ramirez S."/>
            <person name="Margos G."/>
            <person name="Rudolf I."/>
        </authorList>
    </citation>
    <scope>NUCLEOTIDE SEQUENCE</scope>
    <source>
        <strain evidence="2">BR149</strain>
    </source>
</reference>
<dbReference type="RefSeq" id="WP_167695548.1">
    <property type="nucleotide sequence ID" value="NZ_CP118181.1"/>
</dbReference>
<organism evidence="2 3">
    <name type="scientific">Entomospira culicis</name>
    <dbReference type="NCBI Taxonomy" id="2719989"/>
    <lineage>
        <taxon>Bacteria</taxon>
        <taxon>Pseudomonadati</taxon>
        <taxon>Spirochaetota</taxon>
        <taxon>Spirochaetia</taxon>
        <taxon>Spirochaetales</taxon>
        <taxon>Spirochaetaceae</taxon>
        <taxon>Entomospira</taxon>
    </lineage>
</organism>
<evidence type="ECO:0000313" key="3">
    <source>
        <dbReference type="Proteomes" id="UP000778951"/>
    </source>
</evidence>
<keyword evidence="3" id="KW-1185">Reference proteome</keyword>
<evidence type="ECO:0000313" key="2">
    <source>
        <dbReference type="EMBL" id="NIZ69458.1"/>
    </source>
</evidence>
<sequence>MKNRSILSFLLSLLFILPARAYDIPEVSVGLRLGGDAHFSMAPLFDFDTAVSISNAIYPFGVSGNFALSVLTDIKTREWFAFTPEITMGVARSLVDKDVGIQANWHDINFDILAKFFVSYWYFAAGPGFSIITPPAYHTKKNYLNSNVGELGDNLKLLGLKPKMTTRFTVTLDTGAYIPVTPNKDTIGYITISWRTVIAPMVFEKLYFMSTAKSNEIEMHYMDRLSNRASTMISTGLFVGFNYIVNNHY</sequence>
<proteinExistence type="predicted"/>
<keyword evidence="1" id="KW-0732">Signal</keyword>
<comment type="caution">
    <text evidence="2">The sequence shown here is derived from an EMBL/GenBank/DDBJ whole genome shotgun (WGS) entry which is preliminary data.</text>
</comment>
<gene>
    <name evidence="2" type="ORF">HCT48_04420</name>
</gene>
<dbReference type="Proteomes" id="UP000778951">
    <property type="component" value="Unassembled WGS sequence"/>
</dbReference>
<name>A0A968KVS7_9SPIO</name>
<evidence type="ECO:0008006" key="4">
    <source>
        <dbReference type="Google" id="ProtNLM"/>
    </source>
</evidence>
<feature type="chain" id="PRO_5037260969" description="Outer membrane protein beta-barrel domain-containing protein" evidence="1">
    <location>
        <begin position="22"/>
        <end position="249"/>
    </location>
</feature>
<accession>A0A968KVS7</accession>
<feature type="signal peptide" evidence="1">
    <location>
        <begin position="1"/>
        <end position="21"/>
    </location>
</feature>
<dbReference type="EMBL" id="JAATLM010000001">
    <property type="protein sequence ID" value="NIZ69458.1"/>
    <property type="molecule type" value="Genomic_DNA"/>
</dbReference>
<protein>
    <recommendedName>
        <fullName evidence="4">Outer membrane protein beta-barrel domain-containing protein</fullName>
    </recommendedName>
</protein>